<evidence type="ECO:0000313" key="1">
    <source>
        <dbReference type="EMBL" id="KAG2381365.1"/>
    </source>
</evidence>
<comment type="caution">
    <text evidence="1">The sequence shown here is derived from an EMBL/GenBank/DDBJ whole genome shotgun (WGS) entry which is preliminary data.</text>
</comment>
<evidence type="ECO:0000313" key="2">
    <source>
        <dbReference type="Proteomes" id="UP000816034"/>
    </source>
</evidence>
<keyword evidence="2" id="KW-1185">Reference proteome</keyword>
<proteinExistence type="predicted"/>
<reference evidence="1 2" key="1">
    <citation type="journal article" date="2018" name="BMC Genomics">
        <title>The genome of Naegleria lovaniensis, the basis for a comparative approach to unravel pathogenicity factors of the human pathogenic amoeba N. fowleri.</title>
        <authorList>
            <person name="Liechti N."/>
            <person name="Schurch N."/>
            <person name="Bruggmann R."/>
            <person name="Wittwer M."/>
        </authorList>
    </citation>
    <scope>NUCLEOTIDE SEQUENCE [LARGE SCALE GENOMIC DNA]</scope>
    <source>
        <strain evidence="1 2">ATCC 30569</strain>
    </source>
</reference>
<dbReference type="EMBL" id="PYSW02000027">
    <property type="protein sequence ID" value="KAG2381365.1"/>
    <property type="molecule type" value="Genomic_DNA"/>
</dbReference>
<dbReference type="RefSeq" id="XP_044547045.1">
    <property type="nucleotide sequence ID" value="XM_044696205.1"/>
</dbReference>
<name>A0AA88KJB8_NAELO</name>
<gene>
    <name evidence="1" type="ORF">C9374_006354</name>
</gene>
<organism evidence="1 2">
    <name type="scientific">Naegleria lovaniensis</name>
    <name type="common">Amoeba</name>
    <dbReference type="NCBI Taxonomy" id="51637"/>
    <lineage>
        <taxon>Eukaryota</taxon>
        <taxon>Discoba</taxon>
        <taxon>Heterolobosea</taxon>
        <taxon>Tetramitia</taxon>
        <taxon>Eutetramitia</taxon>
        <taxon>Vahlkampfiidae</taxon>
        <taxon>Naegleria</taxon>
    </lineage>
</organism>
<dbReference type="Proteomes" id="UP000816034">
    <property type="component" value="Unassembled WGS sequence"/>
</dbReference>
<sequence>MSLNDLVHPLYWNQFKANVTQQVIGVQIRTGDGVREPPRLLDTSKAAFWSCIDQVSANIKKRYPEQQEPKIFLTTDSQAIKEYAKHRYMDRLITFNTRIAHIDYEASASIFQSTLAEFLMLSMCDAFIISRSNFGEAASMVNFNPRFKIPGAKCDHNPPEFELASGHIIISSFKAQ</sequence>
<dbReference type="AlphaFoldDB" id="A0AA88KJB8"/>
<accession>A0AA88KJB8</accession>
<dbReference type="GeneID" id="68098808"/>
<protein>
    <submittedName>
        <fullName evidence="1">Uncharacterized protein</fullName>
    </submittedName>
</protein>
<dbReference type="Gene3D" id="3.40.50.11350">
    <property type="match status" value="1"/>
</dbReference>